<evidence type="ECO:0000256" key="2">
    <source>
        <dbReference type="ARBA" id="ARBA00023125"/>
    </source>
</evidence>
<protein>
    <submittedName>
        <fullName evidence="5">GntR family transcriptional regulator</fullName>
    </submittedName>
</protein>
<dbReference type="InterPro" id="IPR036388">
    <property type="entry name" value="WH-like_DNA-bd_sf"/>
</dbReference>
<keyword evidence="3" id="KW-0804">Transcription</keyword>
<keyword evidence="2" id="KW-0238">DNA-binding</keyword>
<dbReference type="SUPFAM" id="SSF48008">
    <property type="entry name" value="GntR ligand-binding domain-like"/>
    <property type="match status" value="1"/>
</dbReference>
<gene>
    <name evidence="5" type="ORF">KIH74_21520</name>
</gene>
<dbReference type="CDD" id="cd07377">
    <property type="entry name" value="WHTH_GntR"/>
    <property type="match status" value="1"/>
</dbReference>
<dbReference type="InterPro" id="IPR008920">
    <property type="entry name" value="TF_FadR/GntR_C"/>
</dbReference>
<dbReference type="InterPro" id="IPR036390">
    <property type="entry name" value="WH_DNA-bd_sf"/>
</dbReference>
<proteinExistence type="predicted"/>
<dbReference type="RefSeq" id="WP_214157891.1">
    <property type="nucleotide sequence ID" value="NZ_JAHBAY010000009.1"/>
</dbReference>
<dbReference type="PANTHER" id="PTHR43537:SF45">
    <property type="entry name" value="GNTR FAMILY REGULATORY PROTEIN"/>
    <property type="match status" value="1"/>
</dbReference>
<dbReference type="InterPro" id="IPR000524">
    <property type="entry name" value="Tscrpt_reg_HTH_GntR"/>
</dbReference>
<dbReference type="Gene3D" id="1.20.120.530">
    <property type="entry name" value="GntR ligand-binding domain-like"/>
    <property type="match status" value="1"/>
</dbReference>
<dbReference type="SMART" id="SM00345">
    <property type="entry name" value="HTH_GNTR"/>
    <property type="match status" value="1"/>
</dbReference>
<keyword evidence="6" id="KW-1185">Reference proteome</keyword>
<dbReference type="EMBL" id="JAHBAY010000009">
    <property type="protein sequence ID" value="MBT0771532.1"/>
    <property type="molecule type" value="Genomic_DNA"/>
</dbReference>
<dbReference type="SMART" id="SM00895">
    <property type="entry name" value="FCD"/>
    <property type="match status" value="1"/>
</dbReference>
<dbReference type="PANTHER" id="PTHR43537">
    <property type="entry name" value="TRANSCRIPTIONAL REGULATOR, GNTR FAMILY"/>
    <property type="match status" value="1"/>
</dbReference>
<comment type="caution">
    <text evidence="5">The sequence shown here is derived from an EMBL/GenBank/DDBJ whole genome shotgun (WGS) entry which is preliminary data.</text>
</comment>
<dbReference type="Proteomes" id="UP001197247">
    <property type="component" value="Unassembled WGS sequence"/>
</dbReference>
<name>A0ABS5TKA6_9ACTN</name>
<evidence type="ECO:0000256" key="3">
    <source>
        <dbReference type="ARBA" id="ARBA00023163"/>
    </source>
</evidence>
<dbReference type="PROSITE" id="PS50949">
    <property type="entry name" value="HTH_GNTR"/>
    <property type="match status" value="1"/>
</dbReference>
<dbReference type="Pfam" id="PF00392">
    <property type="entry name" value="GntR"/>
    <property type="match status" value="1"/>
</dbReference>
<reference evidence="5 6" key="1">
    <citation type="submission" date="2021-05" db="EMBL/GenBank/DDBJ databases">
        <title>Kineosporia and Streptomyces sp. nov. two new marine actinobacteria isolated from Coral.</title>
        <authorList>
            <person name="Buangrab K."/>
            <person name="Sutthacheep M."/>
            <person name="Yeemin T."/>
            <person name="Harunari E."/>
            <person name="Igarashi Y."/>
            <person name="Kanchanasin P."/>
            <person name="Tanasupawat S."/>
            <person name="Phongsopitanun W."/>
        </authorList>
    </citation>
    <scope>NUCLEOTIDE SEQUENCE [LARGE SCALE GENOMIC DNA]</scope>
    <source>
        <strain evidence="5 6">J2-2</strain>
    </source>
</reference>
<feature type="domain" description="HTH gntR-type" evidence="4">
    <location>
        <begin position="12"/>
        <end position="79"/>
    </location>
</feature>
<dbReference type="InterPro" id="IPR011711">
    <property type="entry name" value="GntR_C"/>
</dbReference>
<accession>A0ABS5TKA6</accession>
<evidence type="ECO:0000256" key="1">
    <source>
        <dbReference type="ARBA" id="ARBA00023015"/>
    </source>
</evidence>
<keyword evidence="1" id="KW-0805">Transcription regulation</keyword>
<dbReference type="SUPFAM" id="SSF46785">
    <property type="entry name" value="Winged helix' DNA-binding domain"/>
    <property type="match status" value="1"/>
</dbReference>
<evidence type="ECO:0000313" key="5">
    <source>
        <dbReference type="EMBL" id="MBT0771532.1"/>
    </source>
</evidence>
<dbReference type="Gene3D" id="1.10.10.10">
    <property type="entry name" value="Winged helix-like DNA-binding domain superfamily/Winged helix DNA-binding domain"/>
    <property type="match status" value="1"/>
</dbReference>
<evidence type="ECO:0000259" key="4">
    <source>
        <dbReference type="PROSITE" id="PS50949"/>
    </source>
</evidence>
<dbReference type="Pfam" id="PF07729">
    <property type="entry name" value="FCD"/>
    <property type="match status" value="1"/>
</dbReference>
<evidence type="ECO:0000313" key="6">
    <source>
        <dbReference type="Proteomes" id="UP001197247"/>
    </source>
</evidence>
<organism evidence="5 6">
    <name type="scientific">Kineosporia corallincola</name>
    <dbReference type="NCBI Taxonomy" id="2835133"/>
    <lineage>
        <taxon>Bacteria</taxon>
        <taxon>Bacillati</taxon>
        <taxon>Actinomycetota</taxon>
        <taxon>Actinomycetes</taxon>
        <taxon>Kineosporiales</taxon>
        <taxon>Kineosporiaceae</taxon>
        <taxon>Kineosporia</taxon>
    </lineage>
</organism>
<sequence length="220" mass="24144">MTSHIGPLAAGVSLRGTVEQALASAIVSGELAPGTLLTAPRLGARFGVSATPVREAMLALAQRGFVEPVRNKGFRVTDVSEQDLWEIVRLRQLLEAPPMRDIARTIQSGSAAELRAKADLIVQAAEVADIASYLLADADFHLSLLELFGNRRLVEMVRDLRQRTRMVGLVDMIGTDELTRSAAEHHQLMDRLEQRDGRGAEQLLNSHIGHVLGWWNGRLE</sequence>